<keyword evidence="1" id="KW-1133">Transmembrane helix</keyword>
<keyword evidence="1" id="KW-0472">Membrane</keyword>
<evidence type="ECO:0000313" key="2">
    <source>
        <dbReference type="EMBL" id="CAH2713755.1"/>
    </source>
</evidence>
<sequence>MEYYFFDLLQPKALSFDKYFRVYYTENGFFFYKIGGQFYSDSSFDSQMGGNLIASIIMYPVYILSQKRQTKATKKIEEIVENGLIEKAVFKKGNFFLAAKDIDKTVIKEASSFHTSNNDNGMLFFYMKDGKKFKFIIPRPILRKNVIEIFKVNYSDIPMEYIKKNGF</sequence>
<reference evidence="2" key="1">
    <citation type="submission" date="2022-04" db="EMBL/GenBank/DDBJ databases">
        <authorList>
            <person name="Criscuolo A."/>
        </authorList>
    </citation>
    <scope>NUCLEOTIDE SEQUENCE</scope>
    <source>
        <strain evidence="2">CIP111895</strain>
    </source>
</reference>
<protein>
    <submittedName>
        <fullName evidence="2">Uncharacterized protein</fullName>
    </submittedName>
</protein>
<gene>
    <name evidence="2" type="ORF">BACCIP111895_00909</name>
</gene>
<accession>A0ABM9EME5</accession>
<dbReference type="RefSeq" id="WP_248734090.1">
    <property type="nucleotide sequence ID" value="NZ_CALBWS010000003.1"/>
</dbReference>
<dbReference type="Proteomes" id="UP000838308">
    <property type="component" value="Unassembled WGS sequence"/>
</dbReference>
<evidence type="ECO:0000313" key="3">
    <source>
        <dbReference type="Proteomes" id="UP000838308"/>
    </source>
</evidence>
<name>A0ABM9EME5_9BACI</name>
<keyword evidence="1" id="KW-0812">Transmembrane</keyword>
<feature type="transmembrane region" description="Helical" evidence="1">
    <location>
        <begin position="48"/>
        <end position="65"/>
    </location>
</feature>
<proteinExistence type="predicted"/>
<evidence type="ECO:0000256" key="1">
    <source>
        <dbReference type="SAM" id="Phobius"/>
    </source>
</evidence>
<keyword evidence="3" id="KW-1185">Reference proteome</keyword>
<dbReference type="EMBL" id="CALBWS010000003">
    <property type="protein sequence ID" value="CAH2713755.1"/>
    <property type="molecule type" value="Genomic_DNA"/>
</dbReference>
<organism evidence="2 3">
    <name type="scientific">Neobacillus rhizosphaerae</name>
    <dbReference type="NCBI Taxonomy" id="2880965"/>
    <lineage>
        <taxon>Bacteria</taxon>
        <taxon>Bacillati</taxon>
        <taxon>Bacillota</taxon>
        <taxon>Bacilli</taxon>
        <taxon>Bacillales</taxon>
        <taxon>Bacillaceae</taxon>
        <taxon>Neobacillus</taxon>
    </lineage>
</organism>
<comment type="caution">
    <text evidence="2">The sequence shown here is derived from an EMBL/GenBank/DDBJ whole genome shotgun (WGS) entry which is preliminary data.</text>
</comment>